<dbReference type="AlphaFoldDB" id="A0AAN9EG70"/>
<reference evidence="1 2" key="1">
    <citation type="submission" date="2024-01" db="EMBL/GenBank/DDBJ databases">
        <title>The genomes of 5 underutilized Papilionoideae crops provide insights into root nodulation and disease resistanc.</title>
        <authorList>
            <person name="Yuan L."/>
        </authorList>
    </citation>
    <scope>NUCLEOTIDE SEQUENCE [LARGE SCALE GENOMIC DNA]</scope>
    <source>
        <strain evidence="1">ZHUSHIDOU_FW_LH</strain>
        <tissue evidence="1">Leaf</tissue>
    </source>
</reference>
<accession>A0AAN9EG70</accession>
<comment type="caution">
    <text evidence="1">The sequence shown here is derived from an EMBL/GenBank/DDBJ whole genome shotgun (WGS) entry which is preliminary data.</text>
</comment>
<dbReference type="Proteomes" id="UP001372338">
    <property type="component" value="Unassembled WGS sequence"/>
</dbReference>
<organism evidence="1 2">
    <name type="scientific">Crotalaria pallida</name>
    <name type="common">Smooth rattlebox</name>
    <name type="synonym">Crotalaria striata</name>
    <dbReference type="NCBI Taxonomy" id="3830"/>
    <lineage>
        <taxon>Eukaryota</taxon>
        <taxon>Viridiplantae</taxon>
        <taxon>Streptophyta</taxon>
        <taxon>Embryophyta</taxon>
        <taxon>Tracheophyta</taxon>
        <taxon>Spermatophyta</taxon>
        <taxon>Magnoliopsida</taxon>
        <taxon>eudicotyledons</taxon>
        <taxon>Gunneridae</taxon>
        <taxon>Pentapetalae</taxon>
        <taxon>rosids</taxon>
        <taxon>fabids</taxon>
        <taxon>Fabales</taxon>
        <taxon>Fabaceae</taxon>
        <taxon>Papilionoideae</taxon>
        <taxon>50 kb inversion clade</taxon>
        <taxon>genistoids sensu lato</taxon>
        <taxon>core genistoids</taxon>
        <taxon>Crotalarieae</taxon>
        <taxon>Crotalaria</taxon>
    </lineage>
</organism>
<dbReference type="EMBL" id="JAYWIO010000006">
    <property type="protein sequence ID" value="KAK7256877.1"/>
    <property type="molecule type" value="Genomic_DNA"/>
</dbReference>
<sequence>MGLDGEVNNDLINKGKQLHHLTYILDKEDFGPDVAAADCNGGGTDALAVKPLCFMVESKMGGDEPTVLSMLKRDVFVLYEGPPMESREDEGLGYVKKRSQKIKKKKKRSLLPSFYRKKKLKKTKKFDREGTILFGKVVSAGEVKTVMVEIT</sequence>
<keyword evidence="2" id="KW-1185">Reference proteome</keyword>
<name>A0AAN9EG70_CROPI</name>
<evidence type="ECO:0000313" key="2">
    <source>
        <dbReference type="Proteomes" id="UP001372338"/>
    </source>
</evidence>
<protein>
    <submittedName>
        <fullName evidence="1">Uncharacterized protein</fullName>
    </submittedName>
</protein>
<proteinExistence type="predicted"/>
<gene>
    <name evidence="1" type="ORF">RIF29_30426</name>
</gene>
<evidence type="ECO:0000313" key="1">
    <source>
        <dbReference type="EMBL" id="KAK7256877.1"/>
    </source>
</evidence>